<dbReference type="AlphaFoldDB" id="A0AAE1L5C5"/>
<reference evidence="1" key="2">
    <citation type="journal article" date="2023" name="BMC Genomics">
        <title>Pest status, molecular evolution, and epigenetic factors derived from the genome assembly of Frankliniella fusca, a thysanopteran phytovirus vector.</title>
        <authorList>
            <person name="Catto M.A."/>
            <person name="Labadie P.E."/>
            <person name="Jacobson A.L."/>
            <person name="Kennedy G.G."/>
            <person name="Srinivasan R."/>
            <person name="Hunt B.G."/>
        </authorList>
    </citation>
    <scope>NUCLEOTIDE SEQUENCE</scope>
    <source>
        <strain evidence="1">PL_HMW_Pooled</strain>
    </source>
</reference>
<sequence>MGSGDDGCTCTPRRRTMRCTCTCRHAAAAARTLPLLATAATLLLLLLLLLQAPQAASADDAAYPQQVHAHDLYVLQRVHEGATTLVILSTVVRVIPE</sequence>
<proteinExistence type="predicted"/>
<protein>
    <submittedName>
        <fullName evidence="1">GABA-specific permease</fullName>
    </submittedName>
</protein>
<evidence type="ECO:0000313" key="1">
    <source>
        <dbReference type="EMBL" id="KAK3907596.1"/>
    </source>
</evidence>
<keyword evidence="2" id="KW-1185">Reference proteome</keyword>
<reference evidence="1" key="1">
    <citation type="submission" date="2021-07" db="EMBL/GenBank/DDBJ databases">
        <authorList>
            <person name="Catto M.A."/>
            <person name="Jacobson A."/>
            <person name="Kennedy G."/>
            <person name="Labadie P."/>
            <person name="Hunt B.G."/>
            <person name="Srinivasan R."/>
        </authorList>
    </citation>
    <scope>NUCLEOTIDE SEQUENCE</scope>
    <source>
        <strain evidence="1">PL_HMW_Pooled</strain>
        <tissue evidence="1">Head</tissue>
    </source>
</reference>
<dbReference type="Proteomes" id="UP001219518">
    <property type="component" value="Unassembled WGS sequence"/>
</dbReference>
<organism evidence="1 2">
    <name type="scientific">Frankliniella fusca</name>
    <dbReference type="NCBI Taxonomy" id="407009"/>
    <lineage>
        <taxon>Eukaryota</taxon>
        <taxon>Metazoa</taxon>
        <taxon>Ecdysozoa</taxon>
        <taxon>Arthropoda</taxon>
        <taxon>Hexapoda</taxon>
        <taxon>Insecta</taxon>
        <taxon>Pterygota</taxon>
        <taxon>Neoptera</taxon>
        <taxon>Paraneoptera</taxon>
        <taxon>Thysanoptera</taxon>
        <taxon>Terebrantia</taxon>
        <taxon>Thripoidea</taxon>
        <taxon>Thripidae</taxon>
        <taxon>Frankliniella</taxon>
    </lineage>
</organism>
<accession>A0AAE1L5C5</accession>
<comment type="caution">
    <text evidence="1">The sequence shown here is derived from an EMBL/GenBank/DDBJ whole genome shotgun (WGS) entry which is preliminary data.</text>
</comment>
<name>A0AAE1L5C5_9NEOP</name>
<dbReference type="EMBL" id="JAHWGI010000011">
    <property type="protein sequence ID" value="KAK3907596.1"/>
    <property type="molecule type" value="Genomic_DNA"/>
</dbReference>
<evidence type="ECO:0000313" key="2">
    <source>
        <dbReference type="Proteomes" id="UP001219518"/>
    </source>
</evidence>
<gene>
    <name evidence="1" type="ORF">KUF71_003095</name>
</gene>